<comment type="similarity">
    <text evidence="2 5">Belongs to the gamma-glutamylcyclotransferase family.</text>
</comment>
<dbReference type="EMBL" id="LS974625">
    <property type="protein sequence ID" value="CAG7861967.1"/>
    <property type="molecule type" value="Genomic_DNA"/>
</dbReference>
<evidence type="ECO:0000256" key="2">
    <source>
        <dbReference type="ARBA" id="ARBA00008861"/>
    </source>
</evidence>
<evidence type="ECO:0000256" key="4">
    <source>
        <dbReference type="PIRSR" id="PIRSR639126-1"/>
    </source>
</evidence>
<evidence type="ECO:0000256" key="3">
    <source>
        <dbReference type="ARBA" id="ARBA00023315"/>
    </source>
</evidence>
<evidence type="ECO:0000256" key="5">
    <source>
        <dbReference type="RuleBase" id="RU367036"/>
    </source>
</evidence>
<reference evidence="8" key="1">
    <citation type="submission" date="2018-11" db="EMBL/GenBank/DDBJ databases">
        <authorList>
            <consortium name="Genoscope - CEA"/>
            <person name="William W."/>
        </authorList>
    </citation>
    <scope>NUCLEOTIDE SEQUENCE</scope>
</reference>
<dbReference type="Gramene" id="A09p24340.2_BraZ1">
    <property type="protein sequence ID" value="A09p24340.2_BraZ1.CDS.1"/>
    <property type="gene ID" value="A09g24340.2_BraZ1"/>
</dbReference>
<dbReference type="GO" id="GO:0016746">
    <property type="term" value="F:acyltransferase activity"/>
    <property type="evidence" value="ECO:0007669"/>
    <property type="project" value="UniProtKB-KW"/>
</dbReference>
<feature type="non-terminal residue" evidence="8">
    <location>
        <position position="1"/>
    </location>
</feature>
<dbReference type="InterPro" id="IPR039126">
    <property type="entry name" value="GGACT"/>
</dbReference>
<dbReference type="AlphaFoldDB" id="A0A3P5Y8X3"/>
<protein>
    <recommendedName>
        <fullName evidence="5">Gamma-glutamylcyclotransferase family protein</fullName>
    </recommendedName>
</protein>
<organism evidence="8">
    <name type="scientific">Brassica campestris</name>
    <name type="common">Field mustard</name>
    <dbReference type="NCBI Taxonomy" id="3711"/>
    <lineage>
        <taxon>Eukaryota</taxon>
        <taxon>Viridiplantae</taxon>
        <taxon>Streptophyta</taxon>
        <taxon>Embryophyta</taxon>
        <taxon>Tracheophyta</taxon>
        <taxon>Spermatophyta</taxon>
        <taxon>Magnoliopsida</taxon>
        <taxon>eudicotyledons</taxon>
        <taxon>Gunneridae</taxon>
        <taxon>Pentapetalae</taxon>
        <taxon>rosids</taxon>
        <taxon>malvids</taxon>
        <taxon>Brassicales</taxon>
        <taxon>Brassicaceae</taxon>
        <taxon>Brassiceae</taxon>
        <taxon>Brassica</taxon>
    </lineage>
</organism>
<dbReference type="EMBL" id="LR031568">
    <property type="protein sequence ID" value="VDC60244.1"/>
    <property type="molecule type" value="Genomic_DNA"/>
</dbReference>
<evidence type="ECO:0000313" key="7">
    <source>
        <dbReference type="EMBL" id="CAG7861967.1"/>
    </source>
</evidence>
<feature type="active site" description="Proton acceptor" evidence="4">
    <location>
        <position position="102"/>
    </location>
</feature>
<dbReference type="GO" id="GO:0061929">
    <property type="term" value="F:gamma-glutamylaminecyclotransferase activity"/>
    <property type="evidence" value="ECO:0007669"/>
    <property type="project" value="InterPro"/>
</dbReference>
<dbReference type="CDD" id="cd06661">
    <property type="entry name" value="GGCT_like"/>
    <property type="match status" value="1"/>
</dbReference>
<feature type="domain" description="Gamma-glutamylcyclotransferase AIG2-like" evidence="6">
    <location>
        <begin position="24"/>
        <end position="137"/>
    </location>
</feature>
<dbReference type="InterPro" id="IPR036568">
    <property type="entry name" value="GGCT-like_sf"/>
</dbReference>
<dbReference type="Proteomes" id="UP000694005">
    <property type="component" value="Chromosome A09"/>
</dbReference>
<dbReference type="Gene3D" id="3.10.490.10">
    <property type="entry name" value="Gamma-glutamyl cyclotransferase-like"/>
    <property type="match status" value="1"/>
</dbReference>
<accession>A0A3P5Y8X3</accession>
<evidence type="ECO:0000313" key="8">
    <source>
        <dbReference type="EMBL" id="VDC60244.1"/>
    </source>
</evidence>
<keyword evidence="3" id="KW-0012">Acyltransferase</keyword>
<dbReference type="InterPro" id="IPR013024">
    <property type="entry name" value="GGCT-like"/>
</dbReference>
<dbReference type="PANTHER" id="PTHR12510">
    <property type="entry name" value="TROPONIN C-AKIN-1 PROTEIN"/>
    <property type="match status" value="1"/>
</dbReference>
<dbReference type="PANTHER" id="PTHR12510:SF15">
    <property type="entry name" value="GAMMA-GLUTAMYLCYCLOTRANSFERASE FAMILY PROTEIN"/>
    <property type="match status" value="1"/>
</dbReference>
<proteinExistence type="inferred from homology"/>
<sequence length="188" mass="21367">SHRVQSRASRRETMGGGGALANHIFVYGTLKRNHPNHFLLEDLISKNDAVYVGQRTTRLSYPLVTGLYGIPYLINQPGSGQRIRGELYSVSKRGLVRLDELEGIKVEHYERLPVEVVEEEEEESNGVVLAEAYFAHRRFGERLWEKRGKLGMCEFGVNDGVLYVRPKDRPRFSSVIDEIEAFVSSTND</sequence>
<keyword evidence="3" id="KW-0808">Transferase</keyword>
<name>A0A3P5Y8X3_BRACM</name>
<gene>
    <name evidence="8" type="ORF">BRAA09T37855Z</name>
    <name evidence="7" type="ORF">BRAPAZ1V2_A09P24340.2</name>
</gene>
<dbReference type="Pfam" id="PF06094">
    <property type="entry name" value="GGACT"/>
    <property type="match status" value="1"/>
</dbReference>
<evidence type="ECO:0000256" key="1">
    <source>
        <dbReference type="ARBA" id="ARBA00002782"/>
    </source>
</evidence>
<dbReference type="SUPFAM" id="SSF110857">
    <property type="entry name" value="Gamma-glutamyl cyclotransferase-like"/>
    <property type="match status" value="1"/>
</dbReference>
<evidence type="ECO:0000259" key="6">
    <source>
        <dbReference type="Pfam" id="PF06094"/>
    </source>
</evidence>
<dbReference type="InterPro" id="IPR009288">
    <property type="entry name" value="AIG2-like_dom"/>
</dbReference>
<comment type="function">
    <text evidence="1">Putative gamma-glutamylcyclotransferase.</text>
</comment>